<evidence type="ECO:0000313" key="3">
    <source>
        <dbReference type="EMBL" id="MDO8057477.1"/>
    </source>
</evidence>
<keyword evidence="4" id="KW-1185">Reference proteome</keyword>
<evidence type="ECO:0000313" key="4">
    <source>
        <dbReference type="Proteomes" id="UP001170666"/>
    </source>
</evidence>
<evidence type="ECO:0000256" key="1">
    <source>
        <dbReference type="SAM" id="MobiDB-lite"/>
    </source>
</evidence>
<feature type="domain" description="Domain X" evidence="2">
    <location>
        <begin position="52"/>
        <end position="117"/>
    </location>
</feature>
<feature type="compositionally biased region" description="Basic residues" evidence="1">
    <location>
        <begin position="1"/>
        <end position="16"/>
    </location>
</feature>
<sequence length="157" mass="17973">MIKVKPTNKTRGKKTTKNSLNGNVQIQIPQAKAKEYGDEYNWLKKEKVKHDKTLANRDELEIIRTYQTIVSGIIQYFCCANNLDVLTHANYLAEDSCLKTLARKRETSIAKVRKKLNIGSTWATPYLYKGETNMNRGLSTLGIKLKKCVTIRGIPYY</sequence>
<name>A0ABT9D1C3_9MOLU</name>
<proteinExistence type="predicted"/>
<dbReference type="Pfam" id="PF01348">
    <property type="entry name" value="Intron_maturas2"/>
    <property type="match status" value="1"/>
</dbReference>
<dbReference type="InterPro" id="IPR024937">
    <property type="entry name" value="Domain_X"/>
</dbReference>
<comment type="caution">
    <text evidence="3">The sequence shown here is derived from an EMBL/GenBank/DDBJ whole genome shotgun (WGS) entry which is preliminary data.</text>
</comment>
<dbReference type="Proteomes" id="UP001170666">
    <property type="component" value="Unassembled WGS sequence"/>
</dbReference>
<evidence type="ECO:0000259" key="2">
    <source>
        <dbReference type="Pfam" id="PF01348"/>
    </source>
</evidence>
<organism evidence="3 4">
    <name type="scientific">Candidatus Phytoplasma gossypii</name>
    <dbReference type="NCBI Taxonomy" id="2982629"/>
    <lineage>
        <taxon>Bacteria</taxon>
        <taxon>Bacillati</taxon>
        <taxon>Mycoplasmatota</taxon>
        <taxon>Mollicutes</taxon>
        <taxon>Acholeplasmatales</taxon>
        <taxon>Acholeplasmataceae</taxon>
        <taxon>Candidatus Phytoplasma</taxon>
        <taxon>16SrII (Peanut WB group)</taxon>
    </lineage>
</organism>
<accession>A0ABT9D1C3</accession>
<gene>
    <name evidence="3" type="ORF">OC698_02100</name>
</gene>
<feature type="region of interest" description="Disordered" evidence="1">
    <location>
        <begin position="1"/>
        <end position="20"/>
    </location>
</feature>
<dbReference type="EMBL" id="JAOSIT010000023">
    <property type="protein sequence ID" value="MDO8057477.1"/>
    <property type="molecule type" value="Genomic_DNA"/>
</dbReference>
<reference evidence="3 4" key="1">
    <citation type="journal article" date="2023" name="Int. J. Syst. Evol. Microbiol.">
        <title>The observation of taxonomic boundaries for the 16SrII and 16SrXXV phytoplasmas using genome-based delimitation.</title>
        <authorList>
            <person name="Rodrigues Jardim B."/>
            <person name="Tran-Nguyen L.T.T."/>
            <person name="Gambley C."/>
            <person name="Al-Sadi A.M."/>
            <person name="Al-Subhi A.M."/>
            <person name="Foissac X."/>
            <person name="Salar P."/>
            <person name="Cai H."/>
            <person name="Yang J.Y."/>
            <person name="Davis R."/>
            <person name="Jones L."/>
            <person name="Rodoni B."/>
            <person name="Constable F.E."/>
        </authorList>
    </citation>
    <scope>NUCLEOTIDE SEQUENCE [LARGE SCALE GENOMIC DNA]</scope>
    <source>
        <strain evidence="3">BAWM-BFA-CoWB</strain>
    </source>
</reference>
<protein>
    <recommendedName>
        <fullName evidence="2">Domain X domain-containing protein</fullName>
    </recommendedName>
</protein>